<evidence type="ECO:0008006" key="3">
    <source>
        <dbReference type="Google" id="ProtNLM"/>
    </source>
</evidence>
<organism evidence="1 2">
    <name type="scientific">Nocardiopsis akebiae</name>
    <dbReference type="NCBI Taxonomy" id="2831968"/>
    <lineage>
        <taxon>Bacteria</taxon>
        <taxon>Bacillati</taxon>
        <taxon>Actinomycetota</taxon>
        <taxon>Actinomycetes</taxon>
        <taxon>Streptosporangiales</taxon>
        <taxon>Nocardiopsidaceae</taxon>
        <taxon>Nocardiopsis</taxon>
    </lineage>
</organism>
<dbReference type="EMBL" id="CP074132">
    <property type="protein sequence ID" value="QUX29438.1"/>
    <property type="molecule type" value="Genomic_DNA"/>
</dbReference>
<reference evidence="2" key="1">
    <citation type="submission" date="2021-05" db="EMBL/GenBank/DDBJ databases">
        <title>Direct Submission.</title>
        <authorList>
            <person name="Li K."/>
            <person name="Gao J."/>
        </authorList>
    </citation>
    <scope>NUCLEOTIDE SEQUENCE [LARGE SCALE GENOMIC DNA]</scope>
    <source>
        <strain evidence="2">HDS12</strain>
    </source>
</reference>
<keyword evidence="2" id="KW-1185">Reference proteome</keyword>
<proteinExistence type="predicted"/>
<protein>
    <recommendedName>
        <fullName evidence="3">ArsR family transcriptional regulator</fullName>
    </recommendedName>
</protein>
<dbReference type="Proteomes" id="UP000678016">
    <property type="component" value="Chromosome"/>
</dbReference>
<dbReference type="RefSeq" id="WP_212642297.1">
    <property type="nucleotide sequence ID" value="NZ_CP074132.1"/>
</dbReference>
<accession>A0ABX8CA59</accession>
<evidence type="ECO:0000313" key="1">
    <source>
        <dbReference type="EMBL" id="QUX29438.1"/>
    </source>
</evidence>
<gene>
    <name evidence="1" type="ORF">KGD83_02265</name>
</gene>
<sequence length="46" mass="5328">MFPLPDKVRRDVLIALLHGKLRNIRTRSVERVSGVWSVTRSGLERL</sequence>
<name>A0ABX8CA59_9ACTN</name>
<evidence type="ECO:0000313" key="2">
    <source>
        <dbReference type="Proteomes" id="UP000678016"/>
    </source>
</evidence>